<feature type="compositionally biased region" description="Low complexity" evidence="1">
    <location>
        <begin position="20"/>
        <end position="50"/>
    </location>
</feature>
<sequence>MQFTKQKNFKAPIFQKTEVSQGSESASNSQGSSEEPSAPASASHEISAEPVIFETAAVSNNGESTSNQGTPQI</sequence>
<protein>
    <submittedName>
        <fullName evidence="2">Uncharacterized protein</fullName>
    </submittedName>
</protein>
<evidence type="ECO:0000313" key="3">
    <source>
        <dbReference type="Proteomes" id="UP000005237"/>
    </source>
</evidence>
<proteinExistence type="predicted"/>
<name>A0A8R1EKV3_CAEJA</name>
<keyword evidence="3" id="KW-1185">Reference proteome</keyword>
<dbReference type="Proteomes" id="UP000005237">
    <property type="component" value="Unassembled WGS sequence"/>
</dbReference>
<accession>A0A8R1EKV3</accession>
<organism evidence="2 3">
    <name type="scientific">Caenorhabditis japonica</name>
    <dbReference type="NCBI Taxonomy" id="281687"/>
    <lineage>
        <taxon>Eukaryota</taxon>
        <taxon>Metazoa</taxon>
        <taxon>Ecdysozoa</taxon>
        <taxon>Nematoda</taxon>
        <taxon>Chromadorea</taxon>
        <taxon>Rhabditida</taxon>
        <taxon>Rhabditina</taxon>
        <taxon>Rhabditomorpha</taxon>
        <taxon>Rhabditoidea</taxon>
        <taxon>Rhabditidae</taxon>
        <taxon>Peloderinae</taxon>
        <taxon>Caenorhabditis</taxon>
    </lineage>
</organism>
<evidence type="ECO:0000313" key="2">
    <source>
        <dbReference type="EnsemblMetazoa" id="CJA37627.1"/>
    </source>
</evidence>
<dbReference type="AlphaFoldDB" id="A0A8R1EKV3"/>
<feature type="compositionally biased region" description="Polar residues" evidence="1">
    <location>
        <begin position="57"/>
        <end position="73"/>
    </location>
</feature>
<feature type="region of interest" description="Disordered" evidence="1">
    <location>
        <begin position="1"/>
        <end position="73"/>
    </location>
</feature>
<evidence type="ECO:0000256" key="1">
    <source>
        <dbReference type="SAM" id="MobiDB-lite"/>
    </source>
</evidence>
<reference evidence="3" key="1">
    <citation type="submission" date="2010-08" db="EMBL/GenBank/DDBJ databases">
        <authorList>
            <consortium name="Caenorhabditis japonica Sequencing Consortium"/>
            <person name="Wilson R.K."/>
        </authorList>
    </citation>
    <scope>NUCLEOTIDE SEQUENCE [LARGE SCALE GENOMIC DNA]</scope>
    <source>
        <strain evidence="3">DF5081</strain>
    </source>
</reference>
<dbReference type="EnsemblMetazoa" id="CJA37627.1">
    <property type="protein sequence ID" value="CJA37627.1"/>
    <property type="gene ID" value="WBGene00213474"/>
</dbReference>
<reference evidence="2" key="2">
    <citation type="submission" date="2022-06" db="UniProtKB">
        <authorList>
            <consortium name="EnsemblMetazoa"/>
        </authorList>
    </citation>
    <scope>IDENTIFICATION</scope>
    <source>
        <strain evidence="2">DF5081</strain>
    </source>
</reference>